<comment type="catalytic activity">
    <reaction evidence="9">
        <text>RNA(n) + a ribonucleoside 5'-triphosphate = RNA(n+1) + diphosphate</text>
        <dbReference type="Rhea" id="RHEA:21248"/>
        <dbReference type="Rhea" id="RHEA-COMP:14527"/>
        <dbReference type="Rhea" id="RHEA-COMP:17342"/>
        <dbReference type="ChEBI" id="CHEBI:33019"/>
        <dbReference type="ChEBI" id="CHEBI:61557"/>
        <dbReference type="ChEBI" id="CHEBI:140395"/>
        <dbReference type="EC" id="2.7.7.6"/>
    </reaction>
</comment>
<dbReference type="GO" id="GO:0003677">
    <property type="term" value="F:DNA binding"/>
    <property type="evidence" value="ECO:0007669"/>
    <property type="project" value="InterPro"/>
</dbReference>
<dbReference type="Gene3D" id="3.90.1100.10">
    <property type="match status" value="2"/>
</dbReference>
<evidence type="ECO:0000313" key="16">
    <source>
        <dbReference type="EMBL" id="KNH48539.1"/>
    </source>
</evidence>
<evidence type="ECO:0000256" key="2">
    <source>
        <dbReference type="ARBA" id="ARBA00022478"/>
    </source>
</evidence>
<keyword evidence="7 9" id="KW-0804">Transcription</keyword>
<dbReference type="InterPro" id="IPR007645">
    <property type="entry name" value="RNA_pol_Rpb2_3"/>
</dbReference>
<evidence type="ECO:0000313" key="17">
    <source>
        <dbReference type="Proteomes" id="UP000003163"/>
    </source>
</evidence>
<feature type="domain" description="RNA polymerase Rpb2" evidence="12">
    <location>
        <begin position="178"/>
        <end position="338"/>
    </location>
</feature>
<feature type="domain" description="RNA polymerase Rpb2" evidence="14">
    <location>
        <begin position="465"/>
        <end position="529"/>
    </location>
</feature>
<comment type="caution">
    <text evidence="16">The sequence shown here is derived from an EMBL/GenBank/DDBJ whole genome shotgun (WGS) entry which is preliminary data.</text>
</comment>
<dbReference type="Pfam" id="PF04560">
    <property type="entry name" value="RNA_pol_Rpb2_7"/>
    <property type="match status" value="1"/>
</dbReference>
<feature type="domain" description="RNA polymerase beta subunit protrusion" evidence="13">
    <location>
        <begin position="18"/>
        <end position="134"/>
    </location>
</feature>
<dbReference type="OrthoDB" id="10248617at2759"/>
<dbReference type="InterPro" id="IPR014724">
    <property type="entry name" value="RNA_pol_RPB2_OB-fold"/>
</dbReference>
<dbReference type="CDD" id="cd00653">
    <property type="entry name" value="RNA_pol_B_RPB2"/>
    <property type="match status" value="1"/>
</dbReference>
<keyword evidence="17" id="KW-1185">Reference proteome</keyword>
<dbReference type="Pfam" id="PF00562">
    <property type="entry name" value="RNA_pol_Rpb2_6"/>
    <property type="match status" value="2"/>
</dbReference>
<dbReference type="Pfam" id="PF04561">
    <property type="entry name" value="RNA_pol_Rpb2_2"/>
    <property type="match status" value="1"/>
</dbReference>
<comment type="similarity">
    <text evidence="1 8">Belongs to the RNA polymerase beta chain family.</text>
</comment>
<dbReference type="InterPro" id="IPR007644">
    <property type="entry name" value="RNA_pol_bsu_protrusion"/>
</dbReference>
<dbReference type="GO" id="GO:0046872">
    <property type="term" value="F:metal ion binding"/>
    <property type="evidence" value="ECO:0007669"/>
    <property type="project" value="UniProtKB-KW"/>
</dbReference>
<dbReference type="InterPro" id="IPR007121">
    <property type="entry name" value="RNA_pol_bsu_CS"/>
</dbReference>
<dbReference type="FunFam" id="3.90.1800.10:FF:000002">
    <property type="entry name" value="DNA-directed RNA polymerase subunit beta"/>
    <property type="match status" value="1"/>
</dbReference>
<dbReference type="InterPro" id="IPR037034">
    <property type="entry name" value="RNA_pol_Rpb2_2_sf"/>
</dbReference>
<sequence>MTNNEYTPLIENYIHTKGLVRQHINSFNYFITTEIRNIMNANSIVDSDVDPTFYLKYTNIWVEKPKTSSMFGSNLSEKITPFECRLRDESYLGAIMVDIEYLRNKDIVKKNGVCIGKIPIMLRSVKCHLSGSTDILQKNVDFPLIGTEEMKEKFFASMNECPLDTGGYFIVRGVERVILIQEQLSKNRILLEDIKGVATASVTSSTAEKKSKTLVYYQEKSGELYVKNNSFQEDVPFCVIVKAMGIHSDQSICQFVGESLEPFIEPSVECANKAGVFDTISALNYIGDRIRLRYGASKIDGARTVVSEVVLPNVECSGPDLRVKGIYLCIMARRVLQAIHMRHNKNANAKSASDLSVDEEIGEDVDDMTDGNHYFDDKDFTGNKRFELAGQLLSLLFEDQFIKFNSELKKCIDKVFIRRTNAQNFDVVTFMNLQVSLITMAFTRAISTGNWVVKRFKMERAGVTQVLTRLSYISALGMMSRINSQFEKTRKVSGPRALHTSQWGYICPSDTPEGESCGLVKNLALMSEITTDTSEKGIKEIIFQLGCKDINIFTDDLYRKNRFLVFLNGMIIGFVDNHEDFVKEFRKLRRTGKIDMYVSIFKNNILKNINISCDGGRITRPLIIVDNFDQEDFSESADKMNNIEDKNRNNVAEIDNRGSNKSEDVYLIRKKYKDFEMLVQEGKIEYLDTNESGDSLIALNRKEICSATTHMEIEPFTILGTVAGLIPFPDHNQSPRNTYQCAMGKQAMGFIAYNLYKRYDTLLYVLTYSMRPMVKSKTIDLINFDKIPAGQNAIVAVMSFSGYDIEDALILNRNSIDRGFGRCEVYKNYTTTLKRYLDGSYDRIVRKTISSGVTVKKDQNIANKNSDINNNGLVNNIKSGNTTVDSNNSITNHQNSNVHVPIENKRIMQPEEMFYLTPKDNKIPGANNFLTYRYSSLDNDGISGPGAVLNESQIYVNLESPSTDKTYKFSGQCYKNKLNPSVVDKVLITKSGEDHLMIKSLLRQVRRPEIGDKFSSRHGQKGVVGLIVNQEDMPFSESGICPDMIMNPHGFPSRMTVGKILELVCGKAGLLKGRQIYSTPFIDFCNDDADLINQKIKNNDSLDVDQIHNFIFDKTDNRNNNKNNYKNNNNNHNDECNYFDRSELFTLEEIKETLTKNGFSYTGKDMFYSGITGHCLPGYVFFGPIYYQKLKHMVSDKIHGRARGPRAMLTRQPTEGRARDGGLRLGEMERDCLIGYGASNLLIERLLISSDVFTAYVCKFCGVICYKDNCLMCKKSDVQQVRLPYACKLLFQELMSMNILPKINLK</sequence>
<dbReference type="Pfam" id="PF04566">
    <property type="entry name" value="RNA_pol_Rpb2_4"/>
    <property type="match status" value="1"/>
</dbReference>
<evidence type="ECO:0000259" key="10">
    <source>
        <dbReference type="Pfam" id="PF00562"/>
    </source>
</evidence>
<dbReference type="FunCoup" id="A0A0L1P7B6">
    <property type="interactions" value="188"/>
</dbReference>
<evidence type="ECO:0000256" key="8">
    <source>
        <dbReference type="RuleBase" id="RU000434"/>
    </source>
</evidence>
<feature type="domain" description="DNA-directed RNA polymerase subunit 2 hybrid-binding" evidence="10">
    <location>
        <begin position="930"/>
        <end position="1219"/>
    </location>
</feature>
<evidence type="ECO:0000256" key="5">
    <source>
        <dbReference type="ARBA" id="ARBA00022723"/>
    </source>
</evidence>
<dbReference type="Gene3D" id="3.90.1800.10">
    <property type="entry name" value="RNA polymerase alpha subunit dimerisation domain"/>
    <property type="match status" value="1"/>
</dbReference>
<evidence type="ECO:0000259" key="14">
    <source>
        <dbReference type="Pfam" id="PF04565"/>
    </source>
</evidence>
<dbReference type="InterPro" id="IPR037033">
    <property type="entry name" value="DNA-dir_RNAP_su2_hyb_sf"/>
</dbReference>
<evidence type="ECO:0000256" key="3">
    <source>
        <dbReference type="ARBA" id="ARBA00022679"/>
    </source>
</evidence>
<evidence type="ECO:0000256" key="1">
    <source>
        <dbReference type="ARBA" id="ARBA00006835"/>
    </source>
</evidence>
<dbReference type="InterPro" id="IPR007646">
    <property type="entry name" value="RNA_pol_Rpb2_4"/>
</dbReference>
<dbReference type="InterPro" id="IPR007120">
    <property type="entry name" value="DNA-dir_RNAP_su2_dom"/>
</dbReference>
<dbReference type="InterPro" id="IPR007642">
    <property type="entry name" value="RNA_pol_Rpb2_2"/>
</dbReference>
<dbReference type="Pfam" id="PF04563">
    <property type="entry name" value="RNA_pol_Rpb2_1"/>
    <property type="match status" value="2"/>
</dbReference>
<dbReference type="Gene3D" id="2.40.50.150">
    <property type="match status" value="2"/>
</dbReference>
<dbReference type="PROSITE" id="PS01166">
    <property type="entry name" value="RNA_POL_BETA"/>
    <property type="match status" value="1"/>
</dbReference>
<dbReference type="GO" id="GO:0006351">
    <property type="term" value="P:DNA-templated transcription"/>
    <property type="evidence" value="ECO:0007669"/>
    <property type="project" value="InterPro"/>
</dbReference>
<name>A0A0L1P7B6_EDHAE</name>
<dbReference type="SUPFAM" id="SSF64484">
    <property type="entry name" value="beta and beta-prime subunits of DNA dependent RNA-polymerase"/>
    <property type="match status" value="2"/>
</dbReference>
<evidence type="ECO:0000259" key="15">
    <source>
        <dbReference type="Pfam" id="PF04566"/>
    </source>
</evidence>
<dbReference type="Gene3D" id="3.90.1110.10">
    <property type="entry name" value="RNA polymerase Rpb2, domain 2"/>
    <property type="match status" value="1"/>
</dbReference>
<dbReference type="STRING" id="1003232.A0A0L1P7B6"/>
<dbReference type="GO" id="GO:0003899">
    <property type="term" value="F:DNA-directed RNA polymerase activity"/>
    <property type="evidence" value="ECO:0007669"/>
    <property type="project" value="UniProtKB-EC"/>
</dbReference>
<keyword evidence="5" id="KW-0479">Metal-binding</keyword>
<evidence type="ECO:0000259" key="12">
    <source>
        <dbReference type="Pfam" id="PF04561"/>
    </source>
</evidence>
<dbReference type="InterPro" id="IPR007641">
    <property type="entry name" value="RNA_pol_Rpb2_7"/>
</dbReference>
<dbReference type="GO" id="GO:0000428">
    <property type="term" value="C:DNA-directed RNA polymerase complex"/>
    <property type="evidence" value="ECO:0007669"/>
    <property type="project" value="UniProtKB-KW"/>
</dbReference>
<evidence type="ECO:0000256" key="7">
    <source>
        <dbReference type="ARBA" id="ARBA00023163"/>
    </source>
</evidence>
<reference evidence="17" key="2">
    <citation type="submission" date="2015-07" db="EMBL/GenBank/DDBJ databases">
        <title>Contrasting host-pathogen interactions and genome evolution in two generalist and specialist microsporidian pathogens of mosquitoes.</title>
        <authorList>
            <consortium name="The Broad Institute Genomics Platform"/>
            <consortium name="The Broad Institute Genome Sequencing Center for Infectious Disease"/>
            <person name="Cuomo C.A."/>
            <person name="Sanscrainte N.D."/>
            <person name="Goldberg J.M."/>
            <person name="Heiman D."/>
            <person name="Young S."/>
            <person name="Zeng Q."/>
            <person name="Becnel J.J."/>
            <person name="Birren B.W."/>
        </authorList>
    </citation>
    <scope>NUCLEOTIDE SEQUENCE [LARGE SCALE GENOMIC DNA]</scope>
    <source>
        <strain evidence="17">USNM 41457</strain>
    </source>
</reference>
<evidence type="ECO:0000259" key="13">
    <source>
        <dbReference type="Pfam" id="PF04563"/>
    </source>
</evidence>
<evidence type="ECO:0000256" key="6">
    <source>
        <dbReference type="ARBA" id="ARBA00022833"/>
    </source>
</evidence>
<dbReference type="InterPro" id="IPR015712">
    <property type="entry name" value="DNA-dir_RNA_pol_su2"/>
</dbReference>
<feature type="domain" description="RNA polymerase Rpb2" evidence="11">
    <location>
        <begin position="1221"/>
        <end position="1304"/>
    </location>
</feature>
<evidence type="ECO:0000256" key="9">
    <source>
        <dbReference type="RuleBase" id="RU363031"/>
    </source>
</evidence>
<evidence type="ECO:0000256" key="4">
    <source>
        <dbReference type="ARBA" id="ARBA00022695"/>
    </source>
</evidence>
<dbReference type="EC" id="2.7.7.6" evidence="9"/>
<dbReference type="VEuPathDB" id="MicrosporidiaDB:EDEG_05078"/>
<keyword evidence="6" id="KW-0862">Zinc</keyword>
<feature type="domain" description="RNA polymerase beta subunit protrusion" evidence="13">
    <location>
        <begin position="148"/>
        <end position="422"/>
    </location>
</feature>
<reference evidence="16 17" key="1">
    <citation type="submission" date="2011-08" db="EMBL/GenBank/DDBJ databases">
        <authorList>
            <person name="Liu Z.J."/>
            <person name="Shi F.L."/>
            <person name="Lu J.Q."/>
            <person name="Li M."/>
            <person name="Wang Z.L."/>
        </authorList>
    </citation>
    <scope>NUCLEOTIDE SEQUENCE [LARGE SCALE GENOMIC DNA]</scope>
    <source>
        <strain evidence="16 17">USNM 41457</strain>
    </source>
</reference>
<accession>A0A0L1P7B6</accession>
<evidence type="ECO:0000259" key="11">
    <source>
        <dbReference type="Pfam" id="PF04560"/>
    </source>
</evidence>
<keyword evidence="3 9" id="KW-0808">Transferase</keyword>
<comment type="function">
    <text evidence="9">DNA-dependent RNA polymerase catalyzes the transcription of DNA into RNA using the four ribonucleoside triphosphates as substrates.</text>
</comment>
<keyword evidence="2 9" id="KW-0240">DNA-directed RNA polymerase</keyword>
<dbReference type="FunFam" id="2.40.270.10:FF:000022">
    <property type="match status" value="1"/>
</dbReference>
<feature type="domain" description="RNA polymerase Rpb2" evidence="15">
    <location>
        <begin position="565"/>
        <end position="626"/>
    </location>
</feature>
<dbReference type="InParanoid" id="A0A0L1P7B6"/>
<dbReference type="GO" id="GO:0032549">
    <property type="term" value="F:ribonucleoside binding"/>
    <property type="evidence" value="ECO:0007669"/>
    <property type="project" value="InterPro"/>
</dbReference>
<dbReference type="Gene3D" id="2.40.270.10">
    <property type="entry name" value="DNA-directed RNA polymerase, subunit 2, domain 6"/>
    <property type="match status" value="3"/>
</dbReference>
<dbReference type="Pfam" id="PF04565">
    <property type="entry name" value="RNA_pol_Rpb2_3"/>
    <property type="match status" value="1"/>
</dbReference>
<dbReference type="Proteomes" id="UP000003163">
    <property type="component" value="Unassembled WGS sequence"/>
</dbReference>
<dbReference type="OMA" id="LAYCSWC"/>
<protein>
    <recommendedName>
        <fullName evidence="9">DNA-directed RNA polymerase subunit beta</fullName>
        <ecNumber evidence="9">2.7.7.6</ecNumber>
    </recommendedName>
</protein>
<dbReference type="EMBL" id="AFBI03000013">
    <property type="protein sequence ID" value="KNH48539.1"/>
    <property type="molecule type" value="Genomic_DNA"/>
</dbReference>
<feature type="domain" description="DNA-directed RNA polymerase subunit 2 hybrid-binding" evidence="10">
    <location>
        <begin position="722"/>
        <end position="876"/>
    </location>
</feature>
<gene>
    <name evidence="16" type="ORF">EDEG_05078</name>
</gene>
<proteinExistence type="inferred from homology"/>
<dbReference type="PANTHER" id="PTHR20856">
    <property type="entry name" value="DNA-DIRECTED RNA POLYMERASE I SUBUNIT 2"/>
    <property type="match status" value="1"/>
</dbReference>
<keyword evidence="4 9" id="KW-0548">Nucleotidyltransferase</keyword>
<organism evidence="16 17">
    <name type="scientific">Edhazardia aedis (strain USNM 41457)</name>
    <name type="common">Microsporidian parasite</name>
    <dbReference type="NCBI Taxonomy" id="1003232"/>
    <lineage>
        <taxon>Eukaryota</taxon>
        <taxon>Fungi</taxon>
        <taxon>Fungi incertae sedis</taxon>
        <taxon>Microsporidia</taxon>
        <taxon>Edhazardia</taxon>
    </lineage>
</organism>